<dbReference type="Proteomes" id="UP000191418">
    <property type="component" value="Unassembled WGS sequence"/>
</dbReference>
<comment type="caution">
    <text evidence="3">The sequence shown here is derived from an EMBL/GenBank/DDBJ whole genome shotgun (WGS) entry which is preliminary data.</text>
</comment>
<dbReference type="OrthoDB" id="6119232at2"/>
<dbReference type="Gene3D" id="3.30.750.140">
    <property type="match status" value="1"/>
</dbReference>
<proteinExistence type="predicted"/>
<evidence type="ECO:0000259" key="2">
    <source>
        <dbReference type="Pfam" id="PF02120"/>
    </source>
</evidence>
<evidence type="ECO:0000313" key="4">
    <source>
        <dbReference type="Proteomes" id="UP000191418"/>
    </source>
</evidence>
<dbReference type="STRING" id="64969.SAMN02745127_00316"/>
<organism evidence="3 4">
    <name type="scientific">Oceanospirillum multiglobuliferum</name>
    <dbReference type="NCBI Taxonomy" id="64969"/>
    <lineage>
        <taxon>Bacteria</taxon>
        <taxon>Pseudomonadati</taxon>
        <taxon>Pseudomonadota</taxon>
        <taxon>Gammaproteobacteria</taxon>
        <taxon>Oceanospirillales</taxon>
        <taxon>Oceanospirillaceae</taxon>
        <taxon>Oceanospirillum</taxon>
    </lineage>
</organism>
<feature type="compositionally biased region" description="Low complexity" evidence="1">
    <location>
        <begin position="142"/>
        <end position="159"/>
    </location>
</feature>
<sequence length="573" mass="61294">MVDQVQSPRVEQPQASLINSVRATVVGSTGLSTGQTATAVVQSADTSVSTTTAQTAGRSSMASSTPQQLAITQTASHQITAAGSTATPPAQSTTQQVTPQLQAQPQQASTTPPTAQQSQPAQIQPQPSQGNSQAAVTTQIQTPAPSSMPSTAATQTPAPAAALTAEQITQLQSAVKVQINTTGLTVALPQLKSLPLGTQILLRQQPGQLVDILNIRLPNQATASAKSVLGNNLTTLTPTASSINNIKPNLITTELQPSLPQGNKLQDQAAQIAKLQDALRTSLPQQQPTAEVLSKIQQQISQNPNINRILTSELQQALNTLDQAKLKLNPNQTPNIAELKQAIQKSGVLHEAMLLQGLSQITATTLNPLTVIPDDLKSAFFQIFRHLARQGKDGNKDNAGESNKNNSENSKAESQKQQVDQLQKTIQEGIAKIRSNQLHSALLQKGADGAPAATLQTVIPILFNQQLSDLQISISKEPEKKGGEQEPNRKSWVINLTFTPKQLGKLHIRLKYQEEQLSTQIWVEQDEQLPIVSYHLSRLKAKLSALGLTLDEVRCFSGKPETNPPVALLNVNA</sequence>
<evidence type="ECO:0000256" key="1">
    <source>
        <dbReference type="SAM" id="MobiDB-lite"/>
    </source>
</evidence>
<evidence type="ECO:0000313" key="3">
    <source>
        <dbReference type="EMBL" id="OPX56787.1"/>
    </source>
</evidence>
<dbReference type="AlphaFoldDB" id="A0A1T4L604"/>
<feature type="compositionally biased region" description="Polar residues" evidence="1">
    <location>
        <begin position="51"/>
        <end position="79"/>
    </location>
</feature>
<dbReference type="InterPro" id="IPR038610">
    <property type="entry name" value="FliK-like_C_sf"/>
</dbReference>
<dbReference type="RefSeq" id="WP_078743943.1">
    <property type="nucleotide sequence ID" value="NZ_FUXG01000002.1"/>
</dbReference>
<protein>
    <recommendedName>
        <fullName evidence="2">Flagellar hook-length control protein-like C-terminal domain-containing protein</fullName>
    </recommendedName>
</protein>
<feature type="domain" description="Flagellar hook-length control protein-like C-terminal" evidence="2">
    <location>
        <begin position="482"/>
        <end position="562"/>
    </location>
</feature>
<dbReference type="EMBL" id="MTSM01000002">
    <property type="protein sequence ID" value="OPX56787.1"/>
    <property type="molecule type" value="Genomic_DNA"/>
</dbReference>
<reference evidence="3 4" key="1">
    <citation type="submission" date="2017-01" db="EMBL/GenBank/DDBJ databases">
        <title>Genome Sequencing of a Marine Spirillum, Oceanospirillum multiglobuliferum ATCC 33336, from Japan.</title>
        <authorList>
            <person name="Carney J.G."/>
            <person name="Trachtenberg A.M."/>
            <person name="Rheaume B.A."/>
            <person name="Linnane J.D."/>
            <person name="Pitts N.L."/>
            <person name="Mykles D.L."/>
            <person name="Maclea K.S."/>
        </authorList>
    </citation>
    <scope>NUCLEOTIDE SEQUENCE [LARGE SCALE GENOMIC DNA]</scope>
    <source>
        <strain evidence="3 4">ATCC 33336</strain>
    </source>
</reference>
<keyword evidence="4" id="KW-1185">Reference proteome</keyword>
<dbReference type="Pfam" id="PF02120">
    <property type="entry name" value="Flg_hook"/>
    <property type="match status" value="1"/>
</dbReference>
<feature type="region of interest" description="Disordered" evidence="1">
    <location>
        <begin position="391"/>
        <end position="421"/>
    </location>
</feature>
<feature type="compositionally biased region" description="Polar residues" evidence="1">
    <location>
        <begin position="130"/>
        <end position="141"/>
    </location>
</feature>
<feature type="compositionally biased region" description="Low complexity" evidence="1">
    <location>
        <begin position="80"/>
        <end position="129"/>
    </location>
</feature>
<gene>
    <name evidence="3" type="ORF">BTE48_02620</name>
</gene>
<name>A0A1T4L604_9GAMM</name>
<accession>A0A1T4L604</accession>
<dbReference type="InterPro" id="IPR021136">
    <property type="entry name" value="Flagellar_hook_control-like_C"/>
</dbReference>
<feature type="region of interest" description="Disordered" evidence="1">
    <location>
        <begin position="51"/>
        <end position="159"/>
    </location>
</feature>